<sequence>MRVLGESWCFCNGGGKSERTKASIFSGKGPAMARISTDGLVSGTGFLIHRNLLLTTHAILPSVAAAEAAEIRLQNGVGASLFPHRFYITSSVLDLTIVGLDSMDGDSNAPYQQPHYLKTCCKSGLNLGNIVYILGYTDKNELTVGEAKVVIATDNLIKVCTDGVTWSPGSAGFDPQGQRSEQSCTSFTMRQVFKTIDPHQPEYITSKSEDQPDPDPDPSSSSSIGETPTRDQGIRTPEIYESPKLISGPFGNYQNTPQIQLLDINFPPKNKTNKIANPNPKPSGPVVKEQSEAEMGSVTGPRSEVSVSEGQNGYISEGETTMYSAETAESRNYPSPKEEGRFGQKGVGIGRSQSCVNYNRKWVPVQGNTVARGRSLEKQRSYMQQGRKVFSQGATSHRSNDYYSPTVSSIMKKRNNEQWPNANRSRSRPSAVHSSPKWAF</sequence>
<dbReference type="EMBL" id="OX465084">
    <property type="protein sequence ID" value="CAI9297434.1"/>
    <property type="molecule type" value="Genomic_DNA"/>
</dbReference>
<evidence type="ECO:0008006" key="4">
    <source>
        <dbReference type="Google" id="ProtNLM"/>
    </source>
</evidence>
<feature type="region of interest" description="Disordered" evidence="1">
    <location>
        <begin position="385"/>
        <end position="404"/>
    </location>
</feature>
<dbReference type="AlphaFoldDB" id="A0AA35ZR99"/>
<dbReference type="Proteomes" id="UP001177003">
    <property type="component" value="Chromosome 8"/>
</dbReference>
<feature type="compositionally biased region" description="Polar residues" evidence="1">
    <location>
        <begin position="392"/>
        <end position="404"/>
    </location>
</feature>
<feature type="region of interest" description="Disordered" evidence="1">
    <location>
        <begin position="414"/>
        <end position="440"/>
    </location>
</feature>
<evidence type="ECO:0000313" key="3">
    <source>
        <dbReference type="Proteomes" id="UP001177003"/>
    </source>
</evidence>
<dbReference type="PANTHER" id="PTHR35729">
    <property type="entry name" value="T1B9.12 PROTEIN"/>
    <property type="match status" value="1"/>
</dbReference>
<evidence type="ECO:0000256" key="1">
    <source>
        <dbReference type="SAM" id="MobiDB-lite"/>
    </source>
</evidence>
<gene>
    <name evidence="2" type="ORF">LSALG_LOCUS36251</name>
</gene>
<evidence type="ECO:0000313" key="2">
    <source>
        <dbReference type="EMBL" id="CAI9297434.1"/>
    </source>
</evidence>
<protein>
    <recommendedName>
        <fullName evidence="4">Peptidase S1 domain-containing protein</fullName>
    </recommendedName>
</protein>
<feature type="region of interest" description="Disordered" evidence="1">
    <location>
        <begin position="202"/>
        <end position="236"/>
    </location>
</feature>
<accession>A0AA35ZR99</accession>
<proteinExistence type="predicted"/>
<keyword evidence="3" id="KW-1185">Reference proteome</keyword>
<dbReference type="SUPFAM" id="SSF50494">
    <property type="entry name" value="Trypsin-like serine proteases"/>
    <property type="match status" value="1"/>
</dbReference>
<name>A0AA35ZR99_LACSI</name>
<reference evidence="2" key="1">
    <citation type="submission" date="2023-04" db="EMBL/GenBank/DDBJ databases">
        <authorList>
            <person name="Vijverberg K."/>
            <person name="Xiong W."/>
            <person name="Schranz E."/>
        </authorList>
    </citation>
    <scope>NUCLEOTIDE SEQUENCE</scope>
</reference>
<feature type="region of interest" description="Disordered" evidence="1">
    <location>
        <begin position="269"/>
        <end position="309"/>
    </location>
</feature>
<dbReference type="InterPro" id="IPR009003">
    <property type="entry name" value="Peptidase_S1_PA"/>
</dbReference>
<organism evidence="2 3">
    <name type="scientific">Lactuca saligna</name>
    <name type="common">Willowleaf lettuce</name>
    <dbReference type="NCBI Taxonomy" id="75948"/>
    <lineage>
        <taxon>Eukaryota</taxon>
        <taxon>Viridiplantae</taxon>
        <taxon>Streptophyta</taxon>
        <taxon>Embryophyta</taxon>
        <taxon>Tracheophyta</taxon>
        <taxon>Spermatophyta</taxon>
        <taxon>Magnoliopsida</taxon>
        <taxon>eudicotyledons</taxon>
        <taxon>Gunneridae</taxon>
        <taxon>Pentapetalae</taxon>
        <taxon>asterids</taxon>
        <taxon>campanulids</taxon>
        <taxon>Asterales</taxon>
        <taxon>Asteraceae</taxon>
        <taxon>Cichorioideae</taxon>
        <taxon>Cichorieae</taxon>
        <taxon>Lactucinae</taxon>
        <taxon>Lactuca</taxon>
    </lineage>
</organism>
<dbReference type="PANTHER" id="PTHR35729:SF1">
    <property type="entry name" value="T1B9.12 PROTEIN"/>
    <property type="match status" value="1"/>
</dbReference>